<keyword evidence="3" id="KW-1185">Reference proteome</keyword>
<accession>A0A448X3S8</accession>
<reference evidence="2" key="1">
    <citation type="submission" date="2018-11" db="EMBL/GenBank/DDBJ databases">
        <authorList>
            <consortium name="Pathogen Informatics"/>
        </authorList>
    </citation>
    <scope>NUCLEOTIDE SEQUENCE</scope>
</reference>
<proteinExistence type="predicted"/>
<gene>
    <name evidence="2" type="ORF">PXEA_LOCUS20652</name>
</gene>
<protein>
    <submittedName>
        <fullName evidence="2">Uncharacterized protein</fullName>
    </submittedName>
</protein>
<evidence type="ECO:0000313" key="2">
    <source>
        <dbReference type="EMBL" id="VEL27212.1"/>
    </source>
</evidence>
<name>A0A448X3S8_9PLAT</name>
<evidence type="ECO:0000313" key="3">
    <source>
        <dbReference type="Proteomes" id="UP000784294"/>
    </source>
</evidence>
<evidence type="ECO:0000256" key="1">
    <source>
        <dbReference type="SAM" id="MobiDB-lite"/>
    </source>
</evidence>
<sequence>LRHNQPGDRSTHNSGDSDIIFSLSQPQHKSISNYPFFRTNGGIATEALPTRPVYPFSGRPFTTLNTVNPPLPNSLSTCNINSHTTNSPPLNTSDTVGISSLPGSNSNNFIMRHTSVSSNLGSMNDMLNGDTTSLFNSANSAIAASHLSNIQNESYPTSALLKSLGVDSSSASNLDSDGATCGAFSLNRVGSSGNNGSCLLNGMNRLMSDAGSTDTPSSLRATRSVLSNPVNIDNQIRHINHSTGSQASSLLSNGNSYRVHLQQLDASNTVPQFQQSSPPRQSPTIPFNIPLYSYYSNGALEANRQLQATGSLKSLSWLINPPAPESASHLRTGRIHELKSKAISGGDQFHGASYIDSELRQV</sequence>
<organism evidence="2 3">
    <name type="scientific">Protopolystoma xenopodis</name>
    <dbReference type="NCBI Taxonomy" id="117903"/>
    <lineage>
        <taxon>Eukaryota</taxon>
        <taxon>Metazoa</taxon>
        <taxon>Spiralia</taxon>
        <taxon>Lophotrochozoa</taxon>
        <taxon>Platyhelminthes</taxon>
        <taxon>Monogenea</taxon>
        <taxon>Polyopisthocotylea</taxon>
        <taxon>Polystomatidea</taxon>
        <taxon>Polystomatidae</taxon>
        <taxon>Protopolystoma</taxon>
    </lineage>
</organism>
<comment type="caution">
    <text evidence="2">The sequence shown here is derived from an EMBL/GenBank/DDBJ whole genome shotgun (WGS) entry which is preliminary data.</text>
</comment>
<dbReference type="Proteomes" id="UP000784294">
    <property type="component" value="Unassembled WGS sequence"/>
</dbReference>
<dbReference type="AlphaFoldDB" id="A0A448X3S8"/>
<dbReference type="EMBL" id="CAAALY010085672">
    <property type="protein sequence ID" value="VEL27212.1"/>
    <property type="molecule type" value="Genomic_DNA"/>
</dbReference>
<feature type="compositionally biased region" description="Basic and acidic residues" evidence="1">
    <location>
        <begin position="1"/>
        <end position="11"/>
    </location>
</feature>
<feature type="non-terminal residue" evidence="2">
    <location>
        <position position="1"/>
    </location>
</feature>
<feature type="region of interest" description="Disordered" evidence="1">
    <location>
        <begin position="1"/>
        <end position="20"/>
    </location>
</feature>